<dbReference type="InterPro" id="IPR003793">
    <property type="entry name" value="UPF0166"/>
</dbReference>
<accession>A0ABZ2F6F2</accession>
<protein>
    <submittedName>
        <fullName evidence="2">DUF190 domain-containing protein</fullName>
    </submittedName>
</protein>
<comment type="similarity">
    <text evidence="1">Belongs to the UPF0166 family.</text>
</comment>
<dbReference type="InterPro" id="IPR015867">
    <property type="entry name" value="N-reg_PII/ATP_PRibTrfase_C"/>
</dbReference>
<keyword evidence="3" id="KW-1185">Reference proteome</keyword>
<dbReference type="Pfam" id="PF02641">
    <property type="entry name" value="DUF190"/>
    <property type="match status" value="1"/>
</dbReference>
<evidence type="ECO:0000313" key="3">
    <source>
        <dbReference type="Proteomes" id="UP001359308"/>
    </source>
</evidence>
<reference evidence="2 3" key="1">
    <citation type="submission" date="2022-09" db="EMBL/GenBank/DDBJ databases">
        <authorList>
            <person name="Giprobiosintez L."/>
        </authorList>
    </citation>
    <scope>NUCLEOTIDE SEQUENCE [LARGE SCALE GENOMIC DNA]</scope>
    <source>
        <strain evidence="3">VKPM-B-12549 (GBS-15)</strain>
    </source>
</reference>
<dbReference type="EMBL" id="CP104311">
    <property type="protein sequence ID" value="WWF01833.1"/>
    <property type="molecule type" value="Genomic_DNA"/>
</dbReference>
<dbReference type="Gene3D" id="3.30.70.120">
    <property type="match status" value="1"/>
</dbReference>
<evidence type="ECO:0000256" key="1">
    <source>
        <dbReference type="ARBA" id="ARBA00010554"/>
    </source>
</evidence>
<organism evidence="2 3">
    <name type="scientific">Methylococcus capsulatus</name>
    <dbReference type="NCBI Taxonomy" id="414"/>
    <lineage>
        <taxon>Bacteria</taxon>
        <taxon>Pseudomonadati</taxon>
        <taxon>Pseudomonadota</taxon>
        <taxon>Gammaproteobacteria</taxon>
        <taxon>Methylococcales</taxon>
        <taxon>Methylococcaceae</taxon>
        <taxon>Methylococcus</taxon>
    </lineage>
</organism>
<dbReference type="SUPFAM" id="SSF54913">
    <property type="entry name" value="GlnB-like"/>
    <property type="match status" value="1"/>
</dbReference>
<gene>
    <name evidence="2" type="ORF">N4J17_15395</name>
</gene>
<dbReference type="PANTHER" id="PTHR35983">
    <property type="entry name" value="UPF0166 PROTEIN TM_0021"/>
    <property type="match status" value="1"/>
</dbReference>
<dbReference type="Proteomes" id="UP001359308">
    <property type="component" value="Chromosome"/>
</dbReference>
<sequence length="103" mass="11561">MAMRSVRIVRIYLREGEHLLSKLIKFLHEEEKVAGVTVLRGIAGFSTDGKIHTASLVDLSLDLPLIVEFYDLPDRVDAVIDKLTSRLALDHVVSWDATIHTPL</sequence>
<evidence type="ECO:0000313" key="2">
    <source>
        <dbReference type="EMBL" id="WWF01833.1"/>
    </source>
</evidence>
<dbReference type="RefSeq" id="WP_198324209.1">
    <property type="nucleotide sequence ID" value="NZ_CP104311.1"/>
</dbReference>
<dbReference type="InterPro" id="IPR011322">
    <property type="entry name" value="N-reg_PII-like_a/b"/>
</dbReference>
<dbReference type="PANTHER" id="PTHR35983:SF1">
    <property type="entry name" value="UPF0166 PROTEIN TM_0021"/>
    <property type="match status" value="1"/>
</dbReference>
<name>A0ABZ2F6F2_METCP</name>
<proteinExistence type="inferred from homology"/>